<dbReference type="AlphaFoldDB" id="A0A4Y6GNZ2"/>
<feature type="transmembrane region" description="Helical" evidence="1">
    <location>
        <begin position="7"/>
        <end position="29"/>
    </location>
</feature>
<name>A0A4Y6GNZ2_9ROSI</name>
<keyword evidence="1" id="KW-1133">Transmembrane helix</keyword>
<protein>
    <submittedName>
        <fullName evidence="2">Uncharacterized protein</fullName>
    </submittedName>
</protein>
<keyword evidence="1" id="KW-0472">Membrane</keyword>
<keyword evidence="1" id="KW-0812">Transmembrane</keyword>
<dbReference type="EMBL" id="MK751329">
    <property type="protein sequence ID" value="QDF43963.1"/>
    <property type="molecule type" value="mRNA"/>
</dbReference>
<sequence length="39" mass="4542">MPKLLNIYMFLIFIGLLFAALLSFSLFHLCNYDIDCTEP</sequence>
<proteinExistence type="evidence at transcript level"/>
<accession>A0A4Y6GNZ2</accession>
<evidence type="ECO:0000256" key="1">
    <source>
        <dbReference type="SAM" id="Phobius"/>
    </source>
</evidence>
<organism evidence="2">
    <name type="scientific">Aquilaria malaccensis</name>
    <dbReference type="NCBI Taxonomy" id="223753"/>
    <lineage>
        <taxon>Eukaryota</taxon>
        <taxon>Viridiplantae</taxon>
        <taxon>Streptophyta</taxon>
        <taxon>Embryophyta</taxon>
        <taxon>Tracheophyta</taxon>
        <taxon>Spermatophyta</taxon>
        <taxon>Magnoliopsida</taxon>
        <taxon>eudicotyledons</taxon>
        <taxon>Gunneridae</taxon>
        <taxon>Pentapetalae</taxon>
        <taxon>rosids</taxon>
        <taxon>malvids</taxon>
        <taxon>Malvales</taxon>
        <taxon>Thymelaeaceae</taxon>
        <taxon>Aquilaria</taxon>
    </lineage>
</organism>
<reference evidence="2" key="1">
    <citation type="submission" date="2019-04" db="EMBL/GenBank/DDBJ databases">
        <authorList>
            <person name="Islam M.R."/>
            <person name="Banu S."/>
        </authorList>
    </citation>
    <scope>NUCLEOTIDE SEQUENCE</scope>
    <source>
        <strain evidence="2">TDF-28</strain>
    </source>
</reference>
<evidence type="ECO:0000313" key="2">
    <source>
        <dbReference type="EMBL" id="QDF43963.1"/>
    </source>
</evidence>